<evidence type="ECO:0000259" key="1">
    <source>
        <dbReference type="PROSITE" id="PS51831"/>
    </source>
</evidence>
<dbReference type="PROSITE" id="PS51831">
    <property type="entry name" value="HD"/>
    <property type="match status" value="1"/>
</dbReference>
<gene>
    <name evidence="3" type="ORF">HUK68_01145</name>
</gene>
<name>A0A6N1X1I3_9BURK</name>
<dbReference type="InterPro" id="IPR006674">
    <property type="entry name" value="HD_domain"/>
</dbReference>
<dbReference type="RefSeq" id="WP_175502541.1">
    <property type="nucleotide sequence ID" value="NZ_CAURQT010000002.1"/>
</dbReference>
<sequence length="419" mass="47016">MLKRLNVQHLSQGMYLHEFCGSWLAHPFWRTRFLIKTPEELAKLHGGTIQEVWIDVRKGADVPPEVECLVYDPDASAFVDLPASARSERPRSARRASTSRMDEELQRAASLCDRARPAISQLFSQARAGTGLDIPPVYQLVEDITDSIERNPGALTSLVRLKEIDQYTYLHCLAVCALMAALARRLGLDDHSVRKAALAGLLHDLGKAGISPDILNKPGPLDDYEFAIMRTHSAKGWQMLQSMDIDPAVRDACLYHHEKVDGTGYPHQLAGENIPLLARMAAICDVYDAVTSDRPYKRGWPPAEAIRRMAQWTRSHLDHKLFEAFVQTVGIYPVGSLVRLNSERLAVVVEASEVSLLAPRIKVFYAIRPQQRIPPYVIDLAAPNCEERIVTYENPADWPFDDLVTLWRGRQPSEEPALA</sequence>
<dbReference type="GO" id="GO:0008081">
    <property type="term" value="F:phosphoric diester hydrolase activity"/>
    <property type="evidence" value="ECO:0007669"/>
    <property type="project" value="UniProtKB-ARBA"/>
</dbReference>
<dbReference type="Gene3D" id="1.10.3210.10">
    <property type="entry name" value="Hypothetical protein af1432"/>
    <property type="match status" value="1"/>
</dbReference>
<dbReference type="NCBIfam" id="TIGR00277">
    <property type="entry name" value="HDIG"/>
    <property type="match status" value="1"/>
</dbReference>
<dbReference type="EMBL" id="CP054840">
    <property type="protein sequence ID" value="QKV51605.1"/>
    <property type="molecule type" value="Genomic_DNA"/>
</dbReference>
<dbReference type="Proteomes" id="UP000509579">
    <property type="component" value="Chromosome"/>
</dbReference>
<keyword evidence="4" id="KW-1185">Reference proteome</keyword>
<dbReference type="PANTHER" id="PTHR43155:SF2">
    <property type="entry name" value="CYCLIC DI-GMP PHOSPHODIESTERASE PA4108"/>
    <property type="match status" value="1"/>
</dbReference>
<protein>
    <submittedName>
        <fullName evidence="3">HD-GYP domain-containing protein</fullName>
    </submittedName>
</protein>
<dbReference type="SUPFAM" id="SSF109604">
    <property type="entry name" value="HD-domain/PDEase-like"/>
    <property type="match status" value="1"/>
</dbReference>
<evidence type="ECO:0000313" key="3">
    <source>
        <dbReference type="EMBL" id="QKV51605.1"/>
    </source>
</evidence>
<dbReference type="Pfam" id="PF13487">
    <property type="entry name" value="HD_5"/>
    <property type="match status" value="1"/>
</dbReference>
<accession>A0A6N1X1I3</accession>
<dbReference type="KEGG" id="aant:HUK68_01145"/>
<dbReference type="SMART" id="SM00471">
    <property type="entry name" value="HDc"/>
    <property type="match status" value="1"/>
</dbReference>
<feature type="domain" description="HD-GYP" evidence="2">
    <location>
        <begin position="147"/>
        <end position="341"/>
    </location>
</feature>
<evidence type="ECO:0000313" key="4">
    <source>
        <dbReference type="Proteomes" id="UP000509579"/>
    </source>
</evidence>
<dbReference type="InterPro" id="IPR006675">
    <property type="entry name" value="HDIG_dom"/>
</dbReference>
<dbReference type="CDD" id="cd00077">
    <property type="entry name" value="HDc"/>
    <property type="match status" value="1"/>
</dbReference>
<evidence type="ECO:0000259" key="2">
    <source>
        <dbReference type="PROSITE" id="PS51832"/>
    </source>
</evidence>
<dbReference type="InterPro" id="IPR003607">
    <property type="entry name" value="HD/PDEase_dom"/>
</dbReference>
<dbReference type="PROSITE" id="PS51832">
    <property type="entry name" value="HD_GYP"/>
    <property type="match status" value="1"/>
</dbReference>
<dbReference type="Pfam" id="PF11871">
    <property type="entry name" value="DUF3391"/>
    <property type="match status" value="1"/>
</dbReference>
<dbReference type="InterPro" id="IPR021812">
    <property type="entry name" value="DUF3391"/>
</dbReference>
<feature type="domain" description="HD" evidence="1">
    <location>
        <begin position="168"/>
        <end position="283"/>
    </location>
</feature>
<dbReference type="PANTHER" id="PTHR43155">
    <property type="entry name" value="CYCLIC DI-GMP PHOSPHODIESTERASE PA4108-RELATED"/>
    <property type="match status" value="1"/>
</dbReference>
<organism evidence="3 4">
    <name type="scientific">Comamonas antarctica</name>
    <dbReference type="NCBI Taxonomy" id="2743470"/>
    <lineage>
        <taxon>Bacteria</taxon>
        <taxon>Pseudomonadati</taxon>
        <taxon>Pseudomonadota</taxon>
        <taxon>Betaproteobacteria</taxon>
        <taxon>Burkholderiales</taxon>
        <taxon>Comamonadaceae</taxon>
        <taxon>Comamonas</taxon>
    </lineage>
</organism>
<dbReference type="AlphaFoldDB" id="A0A6N1X1I3"/>
<reference evidence="3 4" key="1">
    <citation type="submission" date="2020-06" db="EMBL/GenBank/DDBJ databases">
        <title>Acidovorax antarctica sp. nov., isolated from Corinth ice sheet soil, Antarctic Fields Peninsula.</title>
        <authorList>
            <person name="Xu Q."/>
            <person name="Peng F."/>
        </authorList>
    </citation>
    <scope>NUCLEOTIDE SEQUENCE [LARGE SCALE GENOMIC DNA]</scope>
    <source>
        <strain evidence="3 4">16-35-5</strain>
    </source>
</reference>
<dbReference type="InterPro" id="IPR037522">
    <property type="entry name" value="HD_GYP_dom"/>
</dbReference>
<proteinExistence type="predicted"/>